<sequence>MIADLNLTHTSRTMMSRPLKRGRACMNCRFLKIKCDGIKPVCGPCRKHPKDDECEYSDGPARSRTKALEDTVQRLEARLHELEHPEDSTPSVTLYDPYPKFPPELTIPPSYPGPSRSLPNTPYHQLPRVLSPSSSSPESQGFTPLSPFSPPSTTPTTPPFGTHGPGSSLLGIFDSRGPGIATPESTSSSLDDQNTCEALLQTFRPHASEFGFFLHWSRFIQVAAQSSRSSALLNALYMWGAHLSSDRQRELYFKRKSLQCVAAELTPQSFLHTIQTEVLLSHYFFRTGHFLEARAHTATAVALALGAGLHQIRSINHPDVPVMEILEEGDQEIHLRPSADAIEEGERINGFWAVFMLQKNLAVALEPPSRVCGVFEAGGMQIDTPWPLEMSDYKQGLLTSDIHGDSTVRNFLQQTPSYHERSSIPAMNVKACILLHRAVYMHGQYRPNVPEREAQSWWTAFNAVDQLITSVRSELPDLAQLQDRSSARTILLTHSLLNAATIKLHSIFYTDPTSRQNCLAAARDMFRFGGTNPQGLGYLNPIMGTLWMTACNVFIDELRRIRTEPAHGAWSLQMASEQEREKEMLSSLHDGLDALSAFARESLLMRHQLTKVQEALGGGAT</sequence>
<feature type="compositionally biased region" description="Low complexity" evidence="6">
    <location>
        <begin position="131"/>
        <end position="146"/>
    </location>
</feature>
<feature type="compositionally biased region" description="Low complexity" evidence="6">
    <location>
        <begin position="159"/>
        <end position="168"/>
    </location>
</feature>
<reference evidence="8" key="1">
    <citation type="submission" date="2020-05" db="EMBL/GenBank/DDBJ databases">
        <title>Mycena genomes resolve the evolution of fungal bioluminescence.</title>
        <authorList>
            <person name="Tsai I.J."/>
        </authorList>
    </citation>
    <scope>NUCLEOTIDE SEQUENCE</scope>
    <source>
        <strain evidence="8">160909Yilan</strain>
    </source>
</reference>
<dbReference type="GO" id="GO:0008270">
    <property type="term" value="F:zinc ion binding"/>
    <property type="evidence" value="ECO:0007669"/>
    <property type="project" value="InterPro"/>
</dbReference>
<dbReference type="GO" id="GO:0006351">
    <property type="term" value="P:DNA-templated transcription"/>
    <property type="evidence" value="ECO:0007669"/>
    <property type="project" value="InterPro"/>
</dbReference>
<dbReference type="InterPro" id="IPR050815">
    <property type="entry name" value="TF_fung"/>
</dbReference>
<feature type="compositionally biased region" description="Polar residues" evidence="6">
    <location>
        <begin position="183"/>
        <end position="192"/>
    </location>
</feature>
<protein>
    <recommendedName>
        <fullName evidence="7">Zn(2)-C6 fungal-type domain-containing protein</fullName>
    </recommendedName>
</protein>
<proteinExistence type="predicted"/>
<dbReference type="PROSITE" id="PS50048">
    <property type="entry name" value="ZN2_CY6_FUNGAL_2"/>
    <property type="match status" value="1"/>
</dbReference>
<dbReference type="Proteomes" id="UP000623467">
    <property type="component" value="Unassembled WGS sequence"/>
</dbReference>
<dbReference type="GO" id="GO:0003677">
    <property type="term" value="F:DNA binding"/>
    <property type="evidence" value="ECO:0007669"/>
    <property type="project" value="InterPro"/>
</dbReference>
<evidence type="ECO:0000256" key="1">
    <source>
        <dbReference type="ARBA" id="ARBA00004123"/>
    </source>
</evidence>
<dbReference type="GO" id="GO:0005634">
    <property type="term" value="C:nucleus"/>
    <property type="evidence" value="ECO:0007669"/>
    <property type="project" value="UniProtKB-SubCell"/>
</dbReference>
<dbReference type="AlphaFoldDB" id="A0A8H6Y319"/>
<name>A0A8H6Y319_9AGAR</name>
<feature type="domain" description="Zn(2)-C6 fungal-type" evidence="7">
    <location>
        <begin position="24"/>
        <end position="56"/>
    </location>
</feature>
<dbReference type="PROSITE" id="PS00463">
    <property type="entry name" value="ZN2_CY6_FUNGAL_1"/>
    <property type="match status" value="1"/>
</dbReference>
<evidence type="ECO:0000259" key="7">
    <source>
        <dbReference type="PROSITE" id="PS50048"/>
    </source>
</evidence>
<evidence type="ECO:0000313" key="9">
    <source>
        <dbReference type="Proteomes" id="UP000623467"/>
    </source>
</evidence>
<organism evidence="8 9">
    <name type="scientific">Mycena sanguinolenta</name>
    <dbReference type="NCBI Taxonomy" id="230812"/>
    <lineage>
        <taxon>Eukaryota</taxon>
        <taxon>Fungi</taxon>
        <taxon>Dikarya</taxon>
        <taxon>Basidiomycota</taxon>
        <taxon>Agaricomycotina</taxon>
        <taxon>Agaricomycetes</taxon>
        <taxon>Agaricomycetidae</taxon>
        <taxon>Agaricales</taxon>
        <taxon>Marasmiineae</taxon>
        <taxon>Mycenaceae</taxon>
        <taxon>Mycena</taxon>
    </lineage>
</organism>
<feature type="compositionally biased region" description="Pro residues" evidence="6">
    <location>
        <begin position="99"/>
        <end position="112"/>
    </location>
</feature>
<dbReference type="PANTHER" id="PTHR47338">
    <property type="entry name" value="ZN(II)2CYS6 TRANSCRIPTION FACTOR (EUROFUNG)-RELATED"/>
    <property type="match status" value="1"/>
</dbReference>
<feature type="region of interest" description="Disordered" evidence="6">
    <location>
        <begin position="80"/>
        <end position="192"/>
    </location>
</feature>
<dbReference type="OrthoDB" id="2309723at2759"/>
<dbReference type="Pfam" id="PF00172">
    <property type="entry name" value="Zn_clus"/>
    <property type="match status" value="1"/>
</dbReference>
<gene>
    <name evidence="8" type="ORF">MSAN_01644400</name>
</gene>
<evidence type="ECO:0000256" key="5">
    <source>
        <dbReference type="ARBA" id="ARBA00023242"/>
    </source>
</evidence>
<keyword evidence="3" id="KW-0805">Transcription regulation</keyword>
<dbReference type="InterPro" id="IPR036864">
    <property type="entry name" value="Zn2-C6_fun-type_DNA-bd_sf"/>
</dbReference>
<keyword evidence="9" id="KW-1185">Reference proteome</keyword>
<evidence type="ECO:0000256" key="3">
    <source>
        <dbReference type="ARBA" id="ARBA00023015"/>
    </source>
</evidence>
<keyword evidence="5" id="KW-0539">Nucleus</keyword>
<feature type="compositionally biased region" description="Pro residues" evidence="6">
    <location>
        <begin position="147"/>
        <end position="158"/>
    </location>
</feature>
<dbReference type="InterPro" id="IPR001138">
    <property type="entry name" value="Zn2Cys6_DnaBD"/>
</dbReference>
<dbReference type="CDD" id="cd12148">
    <property type="entry name" value="fungal_TF_MHR"/>
    <property type="match status" value="1"/>
</dbReference>
<dbReference type="EMBL" id="JACAZH010000014">
    <property type="protein sequence ID" value="KAF7350825.1"/>
    <property type="molecule type" value="Genomic_DNA"/>
</dbReference>
<dbReference type="GO" id="GO:0000981">
    <property type="term" value="F:DNA-binding transcription factor activity, RNA polymerase II-specific"/>
    <property type="evidence" value="ECO:0007669"/>
    <property type="project" value="InterPro"/>
</dbReference>
<dbReference type="Pfam" id="PF04082">
    <property type="entry name" value="Fungal_trans"/>
    <property type="match status" value="1"/>
</dbReference>
<accession>A0A8H6Y319</accession>
<keyword evidence="4" id="KW-0804">Transcription</keyword>
<dbReference type="PANTHER" id="PTHR47338:SF29">
    <property type="entry name" value="ZN(2)-C6 FUNGAL-TYPE DOMAIN-CONTAINING PROTEIN"/>
    <property type="match status" value="1"/>
</dbReference>
<evidence type="ECO:0000256" key="2">
    <source>
        <dbReference type="ARBA" id="ARBA00022723"/>
    </source>
</evidence>
<evidence type="ECO:0000256" key="6">
    <source>
        <dbReference type="SAM" id="MobiDB-lite"/>
    </source>
</evidence>
<evidence type="ECO:0000256" key="4">
    <source>
        <dbReference type="ARBA" id="ARBA00023163"/>
    </source>
</evidence>
<keyword evidence="2" id="KW-0479">Metal-binding</keyword>
<dbReference type="Gene3D" id="4.10.240.10">
    <property type="entry name" value="Zn(2)-C6 fungal-type DNA-binding domain"/>
    <property type="match status" value="1"/>
</dbReference>
<dbReference type="SUPFAM" id="SSF57701">
    <property type="entry name" value="Zn2/Cys6 DNA-binding domain"/>
    <property type="match status" value="1"/>
</dbReference>
<dbReference type="SMART" id="SM00066">
    <property type="entry name" value="GAL4"/>
    <property type="match status" value="1"/>
</dbReference>
<evidence type="ECO:0000313" key="8">
    <source>
        <dbReference type="EMBL" id="KAF7350825.1"/>
    </source>
</evidence>
<dbReference type="InterPro" id="IPR007219">
    <property type="entry name" value="XnlR_reg_dom"/>
</dbReference>
<dbReference type="CDD" id="cd00067">
    <property type="entry name" value="GAL4"/>
    <property type="match status" value="1"/>
</dbReference>
<comment type="subcellular location">
    <subcellularLocation>
        <location evidence="1">Nucleus</location>
    </subcellularLocation>
</comment>
<comment type="caution">
    <text evidence="8">The sequence shown here is derived from an EMBL/GenBank/DDBJ whole genome shotgun (WGS) entry which is preliminary data.</text>
</comment>